<dbReference type="OrthoDB" id="10051946at2759"/>
<accession>A0A815WNH8</accession>
<reference evidence="2" key="1">
    <citation type="submission" date="2021-02" db="EMBL/GenBank/DDBJ databases">
        <authorList>
            <person name="Nowell W R."/>
        </authorList>
    </citation>
    <scope>NUCLEOTIDE SEQUENCE</scope>
</reference>
<evidence type="ECO:0000256" key="1">
    <source>
        <dbReference type="SAM" id="MobiDB-lite"/>
    </source>
</evidence>
<gene>
    <name evidence="2" type="ORF">EDS130_LOCUS45765</name>
</gene>
<evidence type="ECO:0000313" key="2">
    <source>
        <dbReference type="EMBL" id="CAF1547609.1"/>
    </source>
</evidence>
<evidence type="ECO:0000313" key="3">
    <source>
        <dbReference type="Proteomes" id="UP000663852"/>
    </source>
</evidence>
<feature type="compositionally biased region" description="Polar residues" evidence="1">
    <location>
        <begin position="106"/>
        <end position="115"/>
    </location>
</feature>
<dbReference type="Proteomes" id="UP000663852">
    <property type="component" value="Unassembled WGS sequence"/>
</dbReference>
<sequence>MKNALKIGVDVSTYASLESLKDPGVIGEISKKVIDILEKKGQTARLSAVEKASINAVSLLLSKKKPRTSTFLSVYLTTNVLESLCDTVVPTVSSDDNGIESDNHESQNSSSDSHNRQISFSMRNEVIQVDATFEYLFDYFKYSLSKNSGSMNLEKIVYDICTYICFSRAQMFGTCS</sequence>
<proteinExistence type="predicted"/>
<feature type="region of interest" description="Disordered" evidence="1">
    <location>
        <begin position="96"/>
        <end position="115"/>
    </location>
</feature>
<comment type="caution">
    <text evidence="2">The sequence shown here is derived from an EMBL/GenBank/DDBJ whole genome shotgun (WGS) entry which is preliminary data.</text>
</comment>
<name>A0A815WNH8_ADIRI</name>
<dbReference type="EMBL" id="CAJNOJ010001252">
    <property type="protein sequence ID" value="CAF1547609.1"/>
    <property type="molecule type" value="Genomic_DNA"/>
</dbReference>
<protein>
    <submittedName>
        <fullName evidence="2">Uncharacterized protein</fullName>
    </submittedName>
</protein>
<dbReference type="AlphaFoldDB" id="A0A815WNH8"/>
<organism evidence="2 3">
    <name type="scientific">Adineta ricciae</name>
    <name type="common">Rotifer</name>
    <dbReference type="NCBI Taxonomy" id="249248"/>
    <lineage>
        <taxon>Eukaryota</taxon>
        <taxon>Metazoa</taxon>
        <taxon>Spiralia</taxon>
        <taxon>Gnathifera</taxon>
        <taxon>Rotifera</taxon>
        <taxon>Eurotatoria</taxon>
        <taxon>Bdelloidea</taxon>
        <taxon>Adinetida</taxon>
        <taxon>Adinetidae</taxon>
        <taxon>Adineta</taxon>
    </lineage>
</organism>